<comment type="caution">
    <text evidence="1">The sequence shown here is derived from an EMBL/GenBank/DDBJ whole genome shotgun (WGS) entry which is preliminary data.</text>
</comment>
<keyword evidence="2" id="KW-1185">Reference proteome</keyword>
<dbReference type="OrthoDB" id="8197466at2759"/>
<reference evidence="2" key="1">
    <citation type="submission" date="2020-01" db="EMBL/GenBank/DDBJ databases">
        <title>Draft genome sequence of the Termite Coptotermes fromosanus.</title>
        <authorList>
            <person name="Itakura S."/>
            <person name="Yosikawa Y."/>
            <person name="Umezawa K."/>
        </authorList>
    </citation>
    <scope>NUCLEOTIDE SEQUENCE [LARGE SCALE GENOMIC DNA]</scope>
</reference>
<feature type="non-terminal residue" evidence="1">
    <location>
        <position position="90"/>
    </location>
</feature>
<dbReference type="EMBL" id="BLKM01005858">
    <property type="protein sequence ID" value="GFG35619.1"/>
    <property type="molecule type" value="Genomic_DNA"/>
</dbReference>
<evidence type="ECO:0000313" key="2">
    <source>
        <dbReference type="Proteomes" id="UP000502823"/>
    </source>
</evidence>
<accession>A0A6L2PSS4</accession>
<gene>
    <name evidence="1" type="ORF">Cfor_00737</name>
</gene>
<proteinExistence type="predicted"/>
<evidence type="ECO:0000313" key="1">
    <source>
        <dbReference type="EMBL" id="GFG35619.1"/>
    </source>
</evidence>
<sequence>MFLDVLASSDVFGPDVEDRVEREKRKILEPVVEAKFGVKSVLRNLIFGKVNQLIDYKTRLVDQLDRKNIEINTALGLFGQKPCDTPRQTT</sequence>
<dbReference type="Proteomes" id="UP000502823">
    <property type="component" value="Unassembled WGS sequence"/>
</dbReference>
<protein>
    <submittedName>
        <fullName evidence="1">Uncharacterized protein</fullName>
    </submittedName>
</protein>
<name>A0A6L2PSS4_COPFO</name>
<dbReference type="AlphaFoldDB" id="A0A6L2PSS4"/>
<dbReference type="InParanoid" id="A0A6L2PSS4"/>
<organism evidence="1 2">
    <name type="scientific">Coptotermes formosanus</name>
    <name type="common">Formosan subterranean termite</name>
    <dbReference type="NCBI Taxonomy" id="36987"/>
    <lineage>
        <taxon>Eukaryota</taxon>
        <taxon>Metazoa</taxon>
        <taxon>Ecdysozoa</taxon>
        <taxon>Arthropoda</taxon>
        <taxon>Hexapoda</taxon>
        <taxon>Insecta</taxon>
        <taxon>Pterygota</taxon>
        <taxon>Neoptera</taxon>
        <taxon>Polyneoptera</taxon>
        <taxon>Dictyoptera</taxon>
        <taxon>Blattodea</taxon>
        <taxon>Blattoidea</taxon>
        <taxon>Termitoidae</taxon>
        <taxon>Rhinotermitidae</taxon>
        <taxon>Coptotermes</taxon>
    </lineage>
</organism>